<dbReference type="Proteomes" id="UP001163321">
    <property type="component" value="Chromosome 8"/>
</dbReference>
<protein>
    <submittedName>
        <fullName evidence="1">Uncharacterized protein</fullName>
    </submittedName>
</protein>
<comment type="caution">
    <text evidence="1">The sequence shown here is derived from an EMBL/GenBank/DDBJ whole genome shotgun (WGS) entry which is preliminary data.</text>
</comment>
<organism evidence="1 2">
    <name type="scientific">Peronosclerospora sorghi</name>
    <dbReference type="NCBI Taxonomy" id="230839"/>
    <lineage>
        <taxon>Eukaryota</taxon>
        <taxon>Sar</taxon>
        <taxon>Stramenopiles</taxon>
        <taxon>Oomycota</taxon>
        <taxon>Peronosporomycetes</taxon>
        <taxon>Peronosporales</taxon>
        <taxon>Peronosporaceae</taxon>
        <taxon>Peronosclerospora</taxon>
    </lineage>
</organism>
<gene>
    <name evidence="1" type="ORF">PsorP6_004130</name>
</gene>
<keyword evidence="2" id="KW-1185">Reference proteome</keyword>
<evidence type="ECO:0000313" key="1">
    <source>
        <dbReference type="EMBL" id="KAI9906592.1"/>
    </source>
</evidence>
<name>A0ACC0VJF2_9STRA</name>
<evidence type="ECO:0000313" key="2">
    <source>
        <dbReference type="Proteomes" id="UP001163321"/>
    </source>
</evidence>
<dbReference type="EMBL" id="CM047587">
    <property type="protein sequence ID" value="KAI9906592.1"/>
    <property type="molecule type" value="Genomic_DNA"/>
</dbReference>
<proteinExistence type="predicted"/>
<sequence>MRHMAESLNIRQTILEPDHPDIALSLSNVGTIHFQNKQHEKAFAALEEVVELLETKVGPTSLLTALAKNNLAYAKKETRVYDEAITLYEQVLRVRKQVLVLRQHDTIMAHHNVAEAYRSSGDEDKEVKIQHEILALLDVASESSDKE</sequence>
<reference evidence="1 2" key="1">
    <citation type="journal article" date="2022" name="bioRxiv">
        <title>The genome of the oomycete Peronosclerospora sorghi, a cosmopolitan pathogen of maize and sorghum, is inflated with dispersed pseudogenes.</title>
        <authorList>
            <person name="Fletcher K."/>
            <person name="Martin F."/>
            <person name="Isakeit T."/>
            <person name="Cavanaugh K."/>
            <person name="Magill C."/>
            <person name="Michelmore R."/>
        </authorList>
    </citation>
    <scope>NUCLEOTIDE SEQUENCE [LARGE SCALE GENOMIC DNA]</scope>
    <source>
        <strain evidence="1">P6</strain>
    </source>
</reference>
<accession>A0ACC0VJF2</accession>